<protein>
    <recommendedName>
        <fullName evidence="3">PDEase domain-containing protein</fullName>
    </recommendedName>
</protein>
<comment type="caution">
    <text evidence="4">The sequence shown here is derived from an EMBL/GenBank/DDBJ whole genome shotgun (WGS) entry which is preliminary data.</text>
</comment>
<keyword evidence="2" id="KW-0378">Hydrolase</keyword>
<evidence type="ECO:0000313" key="4">
    <source>
        <dbReference type="EMBL" id="KAJ4440587.1"/>
    </source>
</evidence>
<feature type="domain" description="PDEase" evidence="3">
    <location>
        <begin position="1"/>
        <end position="207"/>
    </location>
</feature>
<dbReference type="InterPro" id="IPR002073">
    <property type="entry name" value="PDEase_catalytic_dom"/>
</dbReference>
<dbReference type="PROSITE" id="PS00126">
    <property type="entry name" value="PDEASE_I_1"/>
    <property type="match status" value="1"/>
</dbReference>
<gene>
    <name evidence="4" type="ORF">ANN_08732</name>
</gene>
<evidence type="ECO:0000259" key="3">
    <source>
        <dbReference type="PROSITE" id="PS51845"/>
    </source>
</evidence>
<evidence type="ECO:0000313" key="5">
    <source>
        <dbReference type="Proteomes" id="UP001148838"/>
    </source>
</evidence>
<dbReference type="SUPFAM" id="SSF109604">
    <property type="entry name" value="HD-domain/PDEase-like"/>
    <property type="match status" value="2"/>
</dbReference>
<reference evidence="4 5" key="1">
    <citation type="journal article" date="2022" name="Allergy">
        <title>Genome assembly and annotation of Periplaneta americana reveal a comprehensive cockroach allergen profile.</title>
        <authorList>
            <person name="Wang L."/>
            <person name="Xiong Q."/>
            <person name="Saelim N."/>
            <person name="Wang L."/>
            <person name="Nong W."/>
            <person name="Wan A.T."/>
            <person name="Shi M."/>
            <person name="Liu X."/>
            <person name="Cao Q."/>
            <person name="Hui J.H.L."/>
            <person name="Sookrung N."/>
            <person name="Leung T.F."/>
            <person name="Tungtrongchitr A."/>
            <person name="Tsui S.K.W."/>
        </authorList>
    </citation>
    <scope>NUCLEOTIDE SEQUENCE [LARGE SCALE GENOMIC DNA]</scope>
    <source>
        <strain evidence="4">PWHHKU_190912</strain>
    </source>
</reference>
<dbReference type="Gene3D" id="1.10.1300.10">
    <property type="entry name" value="3'5'-cyclic nucleotide phosphodiesterase, catalytic domain"/>
    <property type="match status" value="2"/>
</dbReference>
<keyword evidence="5" id="KW-1185">Reference proteome</keyword>
<organism evidence="4 5">
    <name type="scientific">Periplaneta americana</name>
    <name type="common">American cockroach</name>
    <name type="synonym">Blatta americana</name>
    <dbReference type="NCBI Taxonomy" id="6978"/>
    <lineage>
        <taxon>Eukaryota</taxon>
        <taxon>Metazoa</taxon>
        <taxon>Ecdysozoa</taxon>
        <taxon>Arthropoda</taxon>
        <taxon>Hexapoda</taxon>
        <taxon>Insecta</taxon>
        <taxon>Pterygota</taxon>
        <taxon>Neoptera</taxon>
        <taxon>Polyneoptera</taxon>
        <taxon>Dictyoptera</taxon>
        <taxon>Blattodea</taxon>
        <taxon>Blattoidea</taxon>
        <taxon>Blattidae</taxon>
        <taxon>Blattinae</taxon>
        <taxon>Periplaneta</taxon>
    </lineage>
</organism>
<name>A0ABQ8T3U5_PERAM</name>
<dbReference type="PANTHER" id="PTHR11347">
    <property type="entry name" value="CYCLIC NUCLEOTIDE PHOSPHODIESTERASE"/>
    <property type="match status" value="1"/>
</dbReference>
<dbReference type="Pfam" id="PF00233">
    <property type="entry name" value="PDEase_I"/>
    <property type="match status" value="2"/>
</dbReference>
<evidence type="ECO:0000256" key="2">
    <source>
        <dbReference type="ARBA" id="ARBA00022801"/>
    </source>
</evidence>
<accession>A0ABQ8T3U5</accession>
<proteinExistence type="predicted"/>
<dbReference type="EMBL" id="JAJSOF020000017">
    <property type="protein sequence ID" value="KAJ4440587.1"/>
    <property type="molecule type" value="Genomic_DNA"/>
</dbReference>
<dbReference type="InterPro" id="IPR023174">
    <property type="entry name" value="PDEase_CS"/>
</dbReference>
<sequence length="207" mass="23399">MVSCVCHDLDHRGTTNSFQTKSGTALADLYSSEGSVMENFCFPVAETCIMAQPMGCFLTALHWASQCRTELVRDVIQHHRMSRSGLLAERFCAVGLYQGIKPKFPLLSVTYELNMHELVLRHHFAQAACMLNTPGCNILDGMPREDYTKCVDLIRDMILATDLATHFKTLKEQQKLLEGFEKDDENHRHLLLSLLMTACDLSDQTKD</sequence>
<dbReference type="Proteomes" id="UP001148838">
    <property type="component" value="Unassembled WGS sequence"/>
</dbReference>
<dbReference type="InterPro" id="IPR036971">
    <property type="entry name" value="PDEase_catalytic_dom_sf"/>
</dbReference>
<keyword evidence="1" id="KW-0479">Metal-binding</keyword>
<dbReference type="PROSITE" id="PS51845">
    <property type="entry name" value="PDEASE_I_2"/>
    <property type="match status" value="1"/>
</dbReference>
<evidence type="ECO:0000256" key="1">
    <source>
        <dbReference type="ARBA" id="ARBA00022723"/>
    </source>
</evidence>